<dbReference type="EMBL" id="KZ346063">
    <property type="protein sequence ID" value="PIO71073.1"/>
    <property type="molecule type" value="Genomic_DNA"/>
</dbReference>
<evidence type="ECO:0000313" key="1">
    <source>
        <dbReference type="EMBL" id="PIO71073.1"/>
    </source>
</evidence>
<sequence length="94" mass="10684">MSNVGIQNVIRTSNSGGQLYCAINQRLDPNQSNLYNLNGTYQILMAAGPTEGDRLSYHQANRFVMPRTRLSAYMRGVGLVESRSSKLKRRRRKH</sequence>
<keyword evidence="2" id="KW-1185">Reference proteome</keyword>
<reference evidence="1 2" key="1">
    <citation type="submission" date="2015-09" db="EMBL/GenBank/DDBJ databases">
        <title>Draft genome of the parasitic nematode Teladorsagia circumcincta isolate WARC Sus (inbred).</title>
        <authorList>
            <person name="Mitreva M."/>
        </authorList>
    </citation>
    <scope>NUCLEOTIDE SEQUENCE [LARGE SCALE GENOMIC DNA]</scope>
    <source>
        <strain evidence="1 2">S</strain>
    </source>
</reference>
<evidence type="ECO:0000313" key="2">
    <source>
        <dbReference type="Proteomes" id="UP000230423"/>
    </source>
</evidence>
<accession>A0A2G9ULP2</accession>
<organism evidence="1 2">
    <name type="scientific">Teladorsagia circumcincta</name>
    <name type="common">Brown stomach worm</name>
    <name type="synonym">Ostertagia circumcincta</name>
    <dbReference type="NCBI Taxonomy" id="45464"/>
    <lineage>
        <taxon>Eukaryota</taxon>
        <taxon>Metazoa</taxon>
        <taxon>Ecdysozoa</taxon>
        <taxon>Nematoda</taxon>
        <taxon>Chromadorea</taxon>
        <taxon>Rhabditida</taxon>
        <taxon>Rhabditina</taxon>
        <taxon>Rhabditomorpha</taxon>
        <taxon>Strongyloidea</taxon>
        <taxon>Trichostrongylidae</taxon>
        <taxon>Teladorsagia</taxon>
    </lineage>
</organism>
<dbReference type="AlphaFoldDB" id="A0A2G9ULP2"/>
<gene>
    <name evidence="1" type="ORF">TELCIR_07039</name>
</gene>
<proteinExistence type="predicted"/>
<dbReference type="Proteomes" id="UP000230423">
    <property type="component" value="Unassembled WGS sequence"/>
</dbReference>
<name>A0A2G9ULP2_TELCI</name>
<protein>
    <submittedName>
        <fullName evidence="1">Uncharacterized protein</fullName>
    </submittedName>
</protein>